<proteinExistence type="predicted"/>
<protein>
    <submittedName>
        <fullName evidence="1">Uncharacterized protein</fullName>
    </submittedName>
</protein>
<evidence type="ECO:0000313" key="2">
    <source>
        <dbReference type="Proteomes" id="UP001055658"/>
    </source>
</evidence>
<evidence type="ECO:0000313" key="1">
    <source>
        <dbReference type="EMBL" id="USD20196.1"/>
    </source>
</evidence>
<name>A0ABY4V9Y8_9GAMM</name>
<keyword evidence="2" id="KW-1185">Reference proteome</keyword>
<reference evidence="1" key="1">
    <citation type="submission" date="2022-02" db="EMBL/GenBank/DDBJ databases">
        <title>Coral-associated bacteria.</title>
        <authorList>
            <person name="Tang K."/>
            <person name="Wang X."/>
        </authorList>
    </citation>
    <scope>NUCLEOTIDE SEQUENCE</scope>
    <source>
        <strain evidence="1">SCSIO 43006</strain>
    </source>
</reference>
<dbReference type="EMBL" id="CP092418">
    <property type="protein sequence ID" value="USD20196.1"/>
    <property type="molecule type" value="Genomic_DNA"/>
</dbReference>
<accession>A0ABY4V9Y8</accession>
<gene>
    <name evidence="1" type="ORF">MJO52_14030</name>
</gene>
<sequence length="45" mass="4915">MLLNSVELMFLNDNAEIIEAIAHSRVFPINGIKPPGLFSDEISSA</sequence>
<dbReference type="Proteomes" id="UP001055658">
    <property type="component" value="Chromosome"/>
</dbReference>
<organism evidence="1 2">
    <name type="scientific">Microbulbifer variabilis</name>
    <dbReference type="NCBI Taxonomy" id="266805"/>
    <lineage>
        <taxon>Bacteria</taxon>
        <taxon>Pseudomonadati</taxon>
        <taxon>Pseudomonadota</taxon>
        <taxon>Gammaproteobacteria</taxon>
        <taxon>Cellvibrionales</taxon>
        <taxon>Microbulbiferaceae</taxon>
        <taxon>Microbulbifer</taxon>
    </lineage>
</organism>